<dbReference type="AlphaFoldDB" id="A0A409XEP2"/>
<dbReference type="InterPro" id="IPR001841">
    <property type="entry name" value="Znf_RING"/>
</dbReference>
<dbReference type="PROSITE" id="PS50178">
    <property type="entry name" value="ZF_FYVE"/>
    <property type="match status" value="1"/>
</dbReference>
<keyword evidence="3" id="KW-0862">Zinc</keyword>
<feature type="compositionally biased region" description="Pro residues" evidence="5">
    <location>
        <begin position="277"/>
        <end position="324"/>
    </location>
</feature>
<dbReference type="EMBL" id="NHYD01001919">
    <property type="protein sequence ID" value="PPQ89236.1"/>
    <property type="molecule type" value="Genomic_DNA"/>
</dbReference>
<keyword evidence="1" id="KW-0479">Metal-binding</keyword>
<feature type="compositionally biased region" description="Pro residues" evidence="5">
    <location>
        <begin position="492"/>
        <end position="505"/>
    </location>
</feature>
<feature type="compositionally biased region" description="Pro residues" evidence="5">
    <location>
        <begin position="209"/>
        <end position="220"/>
    </location>
</feature>
<dbReference type="GO" id="GO:0008270">
    <property type="term" value="F:zinc ion binding"/>
    <property type="evidence" value="ECO:0007669"/>
    <property type="project" value="UniProtKB-KW"/>
</dbReference>
<dbReference type="Gene3D" id="3.30.40.10">
    <property type="entry name" value="Zinc/RING finger domain, C3HC4 (zinc finger)"/>
    <property type="match status" value="2"/>
</dbReference>
<accession>A0A409XEP2</accession>
<dbReference type="SUPFAM" id="SSF57850">
    <property type="entry name" value="RING/U-box"/>
    <property type="match status" value="1"/>
</dbReference>
<dbReference type="SMART" id="SM00064">
    <property type="entry name" value="FYVE"/>
    <property type="match status" value="1"/>
</dbReference>
<dbReference type="STRING" id="93625.A0A409XEP2"/>
<dbReference type="SMART" id="SM00184">
    <property type="entry name" value="RING"/>
    <property type="match status" value="2"/>
</dbReference>
<evidence type="ECO:0000259" key="7">
    <source>
        <dbReference type="PROSITE" id="PS50178"/>
    </source>
</evidence>
<evidence type="ECO:0000256" key="4">
    <source>
        <dbReference type="PROSITE-ProRule" id="PRU00175"/>
    </source>
</evidence>
<feature type="compositionally biased region" description="Gly residues" evidence="5">
    <location>
        <begin position="472"/>
        <end position="481"/>
    </location>
</feature>
<keyword evidence="9" id="KW-1185">Reference proteome</keyword>
<dbReference type="InterPro" id="IPR011011">
    <property type="entry name" value="Znf_FYVE_PHD"/>
</dbReference>
<feature type="compositionally biased region" description="Low complexity" evidence="5">
    <location>
        <begin position="266"/>
        <end position="276"/>
    </location>
</feature>
<sequence length="575" mass="63297">MADIRGLPLLSGPPPPIETPNADDACRKCNKEFNILFARSRKCNHCGYSYCHNCTDYQAMMPRPGGYDAVPVCAFCVELLTITAAGRHQLKTMSLAKLKKYINSYNIKIDRAVEKDDLIDAIISAKGPNGCLPHANENFYRKYSVPNKPPGRARGFFSRQQGQSSQGPPPPPIPPRTNNTPEFARPDLEPDGPPPPPSHSYPQSQPHSTYPPPPRPPPPQQQQYNAPPYPPPPRPHSAYGNAPPPPSHNPPPQFHTPPPHGHGHGNRNWQPPQQQQAPPPPPPPPPPHYSRPPPAQPQPQQQQPPPQNYHTRPTPPHASQPPPFHAHSFPRSQPPPPPPQQQQYTSQPPPPPPRPRAASTPTPPPTLDQLLTMPPSAIGALGIGVLKSVLFTNHVPAGHGQILEKGDLVKKVLSLVEDERAERERMRRVEEMEEMERVQREEERRAEEEEREEEEWERMRGQAHMDGSGESESGGAGGDGTAGDEQSHPHPEPSSSPPRAPPVAPPKTQGSATTLERTGLCVICQDEEANIAIVDCGHMAMCRGCSDLVMASSRECPLCRTRIVTEARLLRIFKT</sequence>
<name>A0A409XEP2_PSICY</name>
<feature type="domain" description="RING-type" evidence="6">
    <location>
        <begin position="521"/>
        <end position="560"/>
    </location>
</feature>
<dbReference type="PANTHER" id="PTHR14879:SF5">
    <property type="entry name" value="RING-TYPE DOMAIN-CONTAINING PROTEIN"/>
    <property type="match status" value="1"/>
</dbReference>
<feature type="region of interest" description="Disordered" evidence="5">
    <location>
        <begin position="143"/>
        <end position="373"/>
    </location>
</feature>
<dbReference type="Proteomes" id="UP000283269">
    <property type="component" value="Unassembled WGS sequence"/>
</dbReference>
<dbReference type="Pfam" id="PF01363">
    <property type="entry name" value="FYVE"/>
    <property type="match status" value="1"/>
</dbReference>
<comment type="caution">
    <text evidence="8">The sequence shown here is derived from an EMBL/GenBank/DDBJ whole genome shotgun (WGS) entry which is preliminary data.</text>
</comment>
<feature type="compositionally biased region" description="Pro residues" evidence="5">
    <location>
        <begin position="242"/>
        <end position="260"/>
    </location>
</feature>
<feature type="domain" description="FYVE-type" evidence="7">
    <location>
        <begin position="20"/>
        <end position="81"/>
    </location>
</feature>
<feature type="region of interest" description="Disordered" evidence="5">
    <location>
        <begin position="432"/>
        <end position="512"/>
    </location>
</feature>
<dbReference type="Pfam" id="PF13920">
    <property type="entry name" value="zf-C3HC4_3"/>
    <property type="match status" value="1"/>
</dbReference>
<evidence type="ECO:0008006" key="10">
    <source>
        <dbReference type="Google" id="ProtNLM"/>
    </source>
</evidence>
<keyword evidence="2 4" id="KW-0863">Zinc-finger</keyword>
<dbReference type="PRINTS" id="PR01217">
    <property type="entry name" value="PRICHEXTENSN"/>
</dbReference>
<proteinExistence type="predicted"/>
<gene>
    <name evidence="8" type="ORF">CVT25_001315</name>
</gene>
<dbReference type="OrthoDB" id="3045089at2759"/>
<reference evidence="8 9" key="1">
    <citation type="journal article" date="2018" name="Evol. Lett.">
        <title>Horizontal gene cluster transfer increased hallucinogenic mushroom diversity.</title>
        <authorList>
            <person name="Reynolds H.T."/>
            <person name="Vijayakumar V."/>
            <person name="Gluck-Thaler E."/>
            <person name="Korotkin H.B."/>
            <person name="Matheny P.B."/>
            <person name="Slot J.C."/>
        </authorList>
    </citation>
    <scope>NUCLEOTIDE SEQUENCE [LARGE SCALE GENOMIC DNA]</scope>
    <source>
        <strain evidence="8 9">2631</strain>
    </source>
</reference>
<evidence type="ECO:0000256" key="2">
    <source>
        <dbReference type="ARBA" id="ARBA00022771"/>
    </source>
</evidence>
<feature type="compositionally biased region" description="Basic and acidic residues" evidence="5">
    <location>
        <begin position="432"/>
        <end position="448"/>
    </location>
</feature>
<dbReference type="CDD" id="cd00065">
    <property type="entry name" value="FYVE_like_SF"/>
    <property type="match status" value="1"/>
</dbReference>
<dbReference type="InterPro" id="IPR013083">
    <property type="entry name" value="Znf_RING/FYVE/PHD"/>
</dbReference>
<organism evidence="8 9">
    <name type="scientific">Psilocybe cyanescens</name>
    <dbReference type="NCBI Taxonomy" id="93625"/>
    <lineage>
        <taxon>Eukaryota</taxon>
        <taxon>Fungi</taxon>
        <taxon>Dikarya</taxon>
        <taxon>Basidiomycota</taxon>
        <taxon>Agaricomycotina</taxon>
        <taxon>Agaricomycetes</taxon>
        <taxon>Agaricomycetidae</taxon>
        <taxon>Agaricales</taxon>
        <taxon>Agaricineae</taxon>
        <taxon>Strophariaceae</taxon>
        <taxon>Psilocybe</taxon>
    </lineage>
</organism>
<evidence type="ECO:0000256" key="3">
    <source>
        <dbReference type="ARBA" id="ARBA00022833"/>
    </source>
</evidence>
<evidence type="ECO:0000313" key="8">
    <source>
        <dbReference type="EMBL" id="PPQ89236.1"/>
    </source>
</evidence>
<dbReference type="InterPro" id="IPR051728">
    <property type="entry name" value="RING-FYVE_E3_ubiquitin-ligase"/>
</dbReference>
<dbReference type="InParanoid" id="A0A409XEP2"/>
<evidence type="ECO:0000256" key="5">
    <source>
        <dbReference type="SAM" id="MobiDB-lite"/>
    </source>
</evidence>
<dbReference type="PANTHER" id="PTHR14879">
    <property type="entry name" value="CASPASE REGULATOR, RING FINGER DOMAIN-CONTAINING"/>
    <property type="match status" value="1"/>
</dbReference>
<feature type="compositionally biased region" description="Pro residues" evidence="5">
    <location>
        <begin position="347"/>
        <end position="366"/>
    </location>
</feature>
<protein>
    <recommendedName>
        <fullName evidence="10">RING-type domain-containing protein</fullName>
    </recommendedName>
</protein>
<dbReference type="InterPro" id="IPR000306">
    <property type="entry name" value="Znf_FYVE"/>
</dbReference>
<dbReference type="SUPFAM" id="SSF57903">
    <property type="entry name" value="FYVE/PHD zinc finger"/>
    <property type="match status" value="1"/>
</dbReference>
<evidence type="ECO:0000256" key="1">
    <source>
        <dbReference type="ARBA" id="ARBA00022723"/>
    </source>
</evidence>
<dbReference type="InterPro" id="IPR017455">
    <property type="entry name" value="Znf_FYVE-rel"/>
</dbReference>
<evidence type="ECO:0000313" key="9">
    <source>
        <dbReference type="Proteomes" id="UP000283269"/>
    </source>
</evidence>
<evidence type="ECO:0000259" key="6">
    <source>
        <dbReference type="PROSITE" id="PS50089"/>
    </source>
</evidence>
<dbReference type="PROSITE" id="PS50089">
    <property type="entry name" value="ZF_RING_2"/>
    <property type="match status" value="1"/>
</dbReference>
<feature type="compositionally biased region" description="Low complexity" evidence="5">
    <location>
        <begin position="154"/>
        <end position="166"/>
    </location>
</feature>